<evidence type="ECO:0000313" key="2">
    <source>
        <dbReference type="WBParaSite" id="ES5_v2.g367.t1"/>
    </source>
</evidence>
<accession>A0AC34GN76</accession>
<reference evidence="2" key="1">
    <citation type="submission" date="2022-11" db="UniProtKB">
        <authorList>
            <consortium name="WormBaseParasite"/>
        </authorList>
    </citation>
    <scope>IDENTIFICATION</scope>
</reference>
<sequence>MDAIILQICLAGAMFLTTALAGLIPLKLIRLLNRNSEESHRASWIMTILSCFGGGVFIGTCFLDIFPHVKENFEKFKHVSDWHTSFPVPEFMACIGFFLVYFLEEISLKIFSTSDHPGHSHGGGGNNLNTNNVEENSRPRAISDTDATTTFVNGNPRMSIDSNSPDKYIAAKTHEIVIDESVRYVVGESKDGGVLKSITFAIAMSLHSLLEGFALGVQDNSTGILTLFFSLIIHKGIEAFSVGLQITRVNSNKTCLVISTILVYALMTPVGSMLGVALYNIDMNPVVKEGTVVVLEGLAGGTFIYVTFFEILATERANDHSNLIQLLAIFTGFAVIFGLQLKEHASGGGHGHSHGH</sequence>
<evidence type="ECO:0000313" key="1">
    <source>
        <dbReference type="Proteomes" id="UP000887579"/>
    </source>
</evidence>
<organism evidence="1 2">
    <name type="scientific">Panagrolaimus sp. ES5</name>
    <dbReference type="NCBI Taxonomy" id="591445"/>
    <lineage>
        <taxon>Eukaryota</taxon>
        <taxon>Metazoa</taxon>
        <taxon>Ecdysozoa</taxon>
        <taxon>Nematoda</taxon>
        <taxon>Chromadorea</taxon>
        <taxon>Rhabditida</taxon>
        <taxon>Tylenchina</taxon>
        <taxon>Panagrolaimomorpha</taxon>
        <taxon>Panagrolaimoidea</taxon>
        <taxon>Panagrolaimidae</taxon>
        <taxon>Panagrolaimus</taxon>
    </lineage>
</organism>
<name>A0AC34GN76_9BILA</name>
<dbReference type="Proteomes" id="UP000887579">
    <property type="component" value="Unplaced"/>
</dbReference>
<protein>
    <submittedName>
        <fullName evidence="2">Uncharacterized protein</fullName>
    </submittedName>
</protein>
<proteinExistence type="predicted"/>
<dbReference type="WBParaSite" id="ES5_v2.g367.t1">
    <property type="protein sequence ID" value="ES5_v2.g367.t1"/>
    <property type="gene ID" value="ES5_v2.g367"/>
</dbReference>